<accession>A0A8H7SBZ2</accession>
<dbReference type="GO" id="GO:0019005">
    <property type="term" value="C:SCF ubiquitin ligase complex"/>
    <property type="evidence" value="ECO:0007669"/>
    <property type="project" value="TreeGrafter"/>
</dbReference>
<dbReference type="Proteomes" id="UP000646827">
    <property type="component" value="Unassembled WGS sequence"/>
</dbReference>
<dbReference type="AlphaFoldDB" id="A0A8H7SBZ2"/>
<keyword evidence="2" id="KW-1185">Reference proteome</keyword>
<proteinExistence type="predicted"/>
<name>A0A8H7SBZ2_9FUNG</name>
<dbReference type="InterPro" id="IPR032675">
    <property type="entry name" value="LRR_dom_sf"/>
</dbReference>
<dbReference type="PANTHER" id="PTHR13318">
    <property type="entry name" value="PARTNER OF PAIRED, ISOFORM B-RELATED"/>
    <property type="match status" value="1"/>
</dbReference>
<dbReference type="SMART" id="SM00367">
    <property type="entry name" value="LRR_CC"/>
    <property type="match status" value="7"/>
</dbReference>
<dbReference type="PANTHER" id="PTHR13318:SF190">
    <property type="entry name" value="PARTNER OF PAIRED, ISOFORM B"/>
    <property type="match status" value="1"/>
</dbReference>
<dbReference type="Gene3D" id="3.80.10.10">
    <property type="entry name" value="Ribonuclease Inhibitor"/>
    <property type="match status" value="1"/>
</dbReference>
<evidence type="ECO:0008006" key="3">
    <source>
        <dbReference type="Google" id="ProtNLM"/>
    </source>
</evidence>
<dbReference type="InterPro" id="IPR001611">
    <property type="entry name" value="Leu-rich_rpt"/>
</dbReference>
<protein>
    <recommendedName>
        <fullName evidence="3">F-box domain-containing protein</fullName>
    </recommendedName>
</protein>
<dbReference type="Pfam" id="PF00560">
    <property type="entry name" value="LRR_1"/>
    <property type="match status" value="1"/>
</dbReference>
<comment type="caution">
    <text evidence="1">The sequence shown here is derived from an EMBL/GenBank/DDBJ whole genome shotgun (WGS) entry which is preliminary data.</text>
</comment>
<dbReference type="InterPro" id="IPR006553">
    <property type="entry name" value="Leu-rich_rpt_Cys-con_subtyp"/>
</dbReference>
<organism evidence="1 2">
    <name type="scientific">Circinella minor</name>
    <dbReference type="NCBI Taxonomy" id="1195481"/>
    <lineage>
        <taxon>Eukaryota</taxon>
        <taxon>Fungi</taxon>
        <taxon>Fungi incertae sedis</taxon>
        <taxon>Mucoromycota</taxon>
        <taxon>Mucoromycotina</taxon>
        <taxon>Mucoromycetes</taxon>
        <taxon>Mucorales</taxon>
        <taxon>Lichtheimiaceae</taxon>
        <taxon>Circinella</taxon>
    </lineage>
</organism>
<sequence length="440" mass="50297">MAVQTTSPLDMVELVKMIIDFVDSEDLLNVAFTCRLFFSTACTRIWCLLNPQTHVTLRRVRQALEGRHSYYNKHQHQQERIPFCDYRELVHHFRWYPHDKGTVHFERQFFDVFQFPNLVRLEFSYAAAQDHAVQKLIQSSSRLRHVNLSHCYCLSTEAIRPLLSIPPALKTLILYGCGKIDADALAAAIYRHRNSLECIRLTDINNEILSAIQQCDKLKDLGLEHCSDINLDSTRINQFAAHLMRQNIPRLTRLRMRDIASLNAEPMYNLACATSSTLVHLDMSECNLVDQEGFTHFATCCQSLETLLLAHQFSVTDEIVQLFVKHCPNLKHLDVSGCRLLTDNAFSLWLDQDDSINFSSVSQLETLNISGLEPDISPLVVLHLLQHLPHINEICLGVAYDYADATQLVKTASDFSLDTGRCVTICRTNWLTRSTSDPFT</sequence>
<dbReference type="EMBL" id="JAEPRB010000028">
    <property type="protein sequence ID" value="KAG2225421.1"/>
    <property type="molecule type" value="Genomic_DNA"/>
</dbReference>
<dbReference type="GO" id="GO:0031146">
    <property type="term" value="P:SCF-dependent proteasomal ubiquitin-dependent protein catabolic process"/>
    <property type="evidence" value="ECO:0007669"/>
    <property type="project" value="TreeGrafter"/>
</dbReference>
<dbReference type="OrthoDB" id="6781668at2759"/>
<reference evidence="1 2" key="1">
    <citation type="submission" date="2020-12" db="EMBL/GenBank/DDBJ databases">
        <title>Metabolic potential, ecology and presence of endohyphal bacteria is reflected in genomic diversity of Mucoromycotina.</title>
        <authorList>
            <person name="Muszewska A."/>
            <person name="Okrasinska A."/>
            <person name="Steczkiewicz K."/>
            <person name="Drgas O."/>
            <person name="Orlowska M."/>
            <person name="Perlinska-Lenart U."/>
            <person name="Aleksandrzak-Piekarczyk T."/>
            <person name="Szatraj K."/>
            <person name="Zielenkiewicz U."/>
            <person name="Pilsyk S."/>
            <person name="Malc E."/>
            <person name="Mieczkowski P."/>
            <person name="Kruszewska J.S."/>
            <person name="Biernat P."/>
            <person name="Pawlowska J."/>
        </authorList>
    </citation>
    <scope>NUCLEOTIDE SEQUENCE [LARGE SCALE GENOMIC DNA]</scope>
    <source>
        <strain evidence="1 2">CBS 142.35</strain>
    </source>
</reference>
<evidence type="ECO:0000313" key="1">
    <source>
        <dbReference type="EMBL" id="KAG2225421.1"/>
    </source>
</evidence>
<dbReference type="SUPFAM" id="SSF52047">
    <property type="entry name" value="RNI-like"/>
    <property type="match status" value="1"/>
</dbReference>
<evidence type="ECO:0000313" key="2">
    <source>
        <dbReference type="Proteomes" id="UP000646827"/>
    </source>
</evidence>
<gene>
    <name evidence="1" type="ORF">INT45_010057</name>
</gene>